<dbReference type="RefSeq" id="WP_155283958.1">
    <property type="nucleotide sequence ID" value="NZ_BLBC01000005.1"/>
</dbReference>
<accession>A0A5M4B7M1</accession>
<dbReference type="Pfam" id="PF17836">
    <property type="entry name" value="PglD_N"/>
    <property type="match status" value="1"/>
</dbReference>
<comment type="similarity">
    <text evidence="1">Belongs to the transferase hexapeptide repeat family.</text>
</comment>
<dbReference type="InterPro" id="IPR011004">
    <property type="entry name" value="Trimer_LpxA-like_sf"/>
</dbReference>
<dbReference type="GO" id="GO:0016746">
    <property type="term" value="F:acyltransferase activity"/>
    <property type="evidence" value="ECO:0007669"/>
    <property type="project" value="UniProtKB-KW"/>
</dbReference>
<keyword evidence="4" id="KW-0012">Acyltransferase</keyword>
<dbReference type="AlphaFoldDB" id="A0A5M4B7M1"/>
<dbReference type="InterPro" id="IPR041561">
    <property type="entry name" value="PglD_N"/>
</dbReference>
<dbReference type="OrthoDB" id="9794407at2"/>
<reference evidence="5" key="1">
    <citation type="journal article" date="2020" name="Int. J. Syst. Evol. Microbiol.">
        <title>Capnocytophaga felis sp. nov. isolated from the feline oral cavity.</title>
        <authorList>
            <person name="Suzuki M."/>
            <person name="Umeda K."/>
            <person name="Kimura M."/>
            <person name="Imaoka K."/>
            <person name="Morikawa S."/>
            <person name="Maeda K."/>
        </authorList>
    </citation>
    <scope>NUCLEOTIDE SEQUENCE [LARGE SCALE GENOMIC DNA]</scope>
    <source>
        <strain evidence="5">KC07070</strain>
    </source>
</reference>
<dbReference type="EMBL" id="BLBC01000005">
    <property type="protein sequence ID" value="GET45275.1"/>
    <property type="molecule type" value="Genomic_DNA"/>
</dbReference>
<evidence type="ECO:0000313" key="4">
    <source>
        <dbReference type="EMBL" id="GET45275.1"/>
    </source>
</evidence>
<organism evidence="4 5">
    <name type="scientific">Capnocytophaga felis</name>
    <dbReference type="NCBI Taxonomy" id="2267611"/>
    <lineage>
        <taxon>Bacteria</taxon>
        <taxon>Pseudomonadati</taxon>
        <taxon>Bacteroidota</taxon>
        <taxon>Flavobacteriia</taxon>
        <taxon>Flavobacteriales</taxon>
        <taxon>Flavobacteriaceae</taxon>
        <taxon>Capnocytophaga</taxon>
    </lineage>
</organism>
<keyword evidence="5" id="KW-1185">Reference proteome</keyword>
<feature type="binding site" evidence="2">
    <location>
        <position position="150"/>
    </location>
    <ligand>
        <name>acetyl-CoA</name>
        <dbReference type="ChEBI" id="CHEBI:57288"/>
    </ligand>
</feature>
<keyword evidence="4" id="KW-0808">Transferase</keyword>
<dbReference type="Proteomes" id="UP000398217">
    <property type="component" value="Unassembled WGS sequence"/>
</dbReference>
<dbReference type="PANTHER" id="PTHR43300">
    <property type="entry name" value="ACETYLTRANSFERASE"/>
    <property type="match status" value="1"/>
</dbReference>
<dbReference type="CDD" id="cd03360">
    <property type="entry name" value="LbH_AT_putative"/>
    <property type="match status" value="1"/>
</dbReference>
<feature type="domain" description="PglD N-terminal" evidence="3">
    <location>
        <begin position="7"/>
        <end position="83"/>
    </location>
</feature>
<dbReference type="SUPFAM" id="SSF51161">
    <property type="entry name" value="Trimeric LpxA-like enzymes"/>
    <property type="match status" value="1"/>
</dbReference>
<dbReference type="InterPro" id="IPR050179">
    <property type="entry name" value="Trans_hexapeptide_repeat"/>
</dbReference>
<comment type="caution">
    <text evidence="4">The sequence shown here is derived from an EMBL/GenBank/DDBJ whole genome shotgun (WGS) entry which is preliminary data.</text>
</comment>
<protein>
    <submittedName>
        <fullName evidence="4">Acyltransferase</fullName>
    </submittedName>
</protein>
<proteinExistence type="inferred from homology"/>
<feature type="binding site" evidence="2">
    <location>
        <position position="71"/>
    </location>
    <ligand>
        <name>substrate</name>
    </ligand>
</feature>
<dbReference type="NCBIfam" id="TIGR03570">
    <property type="entry name" value="NeuD_NnaD"/>
    <property type="match status" value="1"/>
</dbReference>
<evidence type="ECO:0000256" key="2">
    <source>
        <dbReference type="PIRSR" id="PIRSR620019-2"/>
    </source>
</evidence>
<dbReference type="InterPro" id="IPR020019">
    <property type="entry name" value="AcTrfase_PglD-like"/>
</dbReference>
<evidence type="ECO:0000313" key="5">
    <source>
        <dbReference type="Proteomes" id="UP000398217"/>
    </source>
</evidence>
<sequence>MNSKKPNIVLVGGGGHCLSVIDVIEQQNKYKIKGILDNISQRDVLGYPVLGGDDLIPVLSDDNTFFLITVGQIKLFTIREKIANFLKANKVKLATVISPMAYVSKHAVIEEGTVVMHGAIINAGVHIGRHCIINTKANIEHGVQIEDFCHISTCSVVNGDSVICRGTFVGSNATISNGIKVMANSVISAGNFIKR</sequence>
<evidence type="ECO:0000256" key="1">
    <source>
        <dbReference type="ARBA" id="ARBA00007274"/>
    </source>
</evidence>
<name>A0A5M4B7M1_9FLAO</name>
<gene>
    <name evidence="4" type="ORF">RCZ01_05770</name>
</gene>
<evidence type="ECO:0000259" key="3">
    <source>
        <dbReference type="Pfam" id="PF17836"/>
    </source>
</evidence>
<dbReference type="PANTHER" id="PTHR43300:SF7">
    <property type="entry name" value="UDP-N-ACETYLBACILLOSAMINE N-ACETYLTRANSFERASE"/>
    <property type="match status" value="1"/>
</dbReference>
<dbReference type="Gene3D" id="3.40.50.20">
    <property type="match status" value="1"/>
</dbReference>
<dbReference type="Gene3D" id="2.160.10.10">
    <property type="entry name" value="Hexapeptide repeat proteins"/>
    <property type="match status" value="1"/>
</dbReference>